<dbReference type="Gene3D" id="2.60.120.260">
    <property type="entry name" value="Galactose-binding domain-like"/>
    <property type="match status" value="1"/>
</dbReference>
<dbReference type="EMBL" id="JACCFM010000001">
    <property type="protein sequence ID" value="NYJ20805.1"/>
    <property type="molecule type" value="Genomic_DNA"/>
</dbReference>
<keyword evidence="2" id="KW-1185">Reference proteome</keyword>
<protein>
    <submittedName>
        <fullName evidence="1">Uncharacterized protein</fullName>
    </submittedName>
</protein>
<evidence type="ECO:0000313" key="2">
    <source>
        <dbReference type="Proteomes" id="UP000537260"/>
    </source>
</evidence>
<dbReference type="RefSeq" id="WP_179579502.1">
    <property type="nucleotide sequence ID" value="NZ_JACCFM010000001.1"/>
</dbReference>
<gene>
    <name evidence="1" type="ORF">HNR05_002596</name>
</gene>
<dbReference type="Proteomes" id="UP000537260">
    <property type="component" value="Unassembled WGS sequence"/>
</dbReference>
<accession>A0A7Z0EFX5</accession>
<sequence length="324" mass="33950">MATTLTRVPRRKVTLRTNLCPDPSVEGDAFGWGHSVAGGAAPLAGKTASASAYVGASVYRVTLTAAPTASPVTIYSAFTPKPGRTISVSARVRVGSALALPASVRLDIEFRDSGDALLSTAAGMATPITSATWELRASEGAVVPVGAVTARAVVAFSTPSQWYKSGVSLDVDAVMVEESPTAGTYFDGDAGELYTWKGSPHASESIFSKYADADITAPIFATGYTAARGARTIVHDRLNASSPAVTLLPLTLRKGALELLYPDAASAHAAVTLFAQLAAFDFLDTSQPLAGMRLVVADGDLEIELEDETRRLWLVRVPFREVTS</sequence>
<comment type="caution">
    <text evidence="1">The sequence shown here is derived from an EMBL/GenBank/DDBJ whole genome shotgun (WGS) entry which is preliminary data.</text>
</comment>
<proteinExistence type="predicted"/>
<dbReference type="AlphaFoldDB" id="A0A7Z0EFX5"/>
<reference evidence="1 2" key="1">
    <citation type="submission" date="2020-07" db="EMBL/GenBank/DDBJ databases">
        <title>Sequencing the genomes of 1000 actinobacteria strains.</title>
        <authorList>
            <person name="Klenk H.-P."/>
        </authorList>
    </citation>
    <scope>NUCLEOTIDE SEQUENCE [LARGE SCALE GENOMIC DNA]</scope>
    <source>
        <strain evidence="1 2">LI1</strain>
    </source>
</reference>
<organism evidence="1 2">
    <name type="scientific">Glaciibacter psychrotolerans</name>
    <dbReference type="NCBI Taxonomy" id="670054"/>
    <lineage>
        <taxon>Bacteria</taxon>
        <taxon>Bacillati</taxon>
        <taxon>Actinomycetota</taxon>
        <taxon>Actinomycetes</taxon>
        <taxon>Micrococcales</taxon>
        <taxon>Microbacteriaceae</taxon>
        <taxon>Glaciibacter</taxon>
    </lineage>
</organism>
<evidence type="ECO:0000313" key="1">
    <source>
        <dbReference type="EMBL" id="NYJ20805.1"/>
    </source>
</evidence>
<name>A0A7Z0EFX5_9MICO</name>